<dbReference type="Gene3D" id="1.10.510.10">
    <property type="entry name" value="Transferase(Phosphotransferase) domain 1"/>
    <property type="match status" value="1"/>
</dbReference>
<protein>
    <recommendedName>
        <fullName evidence="1">Protein kinase domain-containing protein</fullName>
    </recommendedName>
</protein>
<reference evidence="2" key="1">
    <citation type="submission" date="2019-10" db="EMBL/GenBank/DDBJ databases">
        <authorList>
            <consortium name="DOE Joint Genome Institute"/>
            <person name="Kuo A."/>
            <person name="Miyauchi S."/>
            <person name="Kiss E."/>
            <person name="Drula E."/>
            <person name="Kohler A."/>
            <person name="Sanchez-Garcia M."/>
            <person name="Andreopoulos B."/>
            <person name="Barry K.W."/>
            <person name="Bonito G."/>
            <person name="Buee M."/>
            <person name="Carver A."/>
            <person name="Chen C."/>
            <person name="Cichocki N."/>
            <person name="Clum A."/>
            <person name="Culley D."/>
            <person name="Crous P.W."/>
            <person name="Fauchery L."/>
            <person name="Girlanda M."/>
            <person name="Hayes R."/>
            <person name="Keri Z."/>
            <person name="LaButti K."/>
            <person name="Lipzen A."/>
            <person name="Lombard V."/>
            <person name="Magnuson J."/>
            <person name="Maillard F."/>
            <person name="Morin E."/>
            <person name="Murat C."/>
            <person name="Nolan M."/>
            <person name="Ohm R."/>
            <person name="Pangilinan J."/>
            <person name="Pereira M."/>
            <person name="Perotto S."/>
            <person name="Peter M."/>
            <person name="Riley R."/>
            <person name="Sitrit Y."/>
            <person name="Stielow B."/>
            <person name="Szollosi G."/>
            <person name="Zifcakova L."/>
            <person name="Stursova M."/>
            <person name="Spatafora J.W."/>
            <person name="Tedersoo L."/>
            <person name="Vaario L.-M."/>
            <person name="Yamada A."/>
            <person name="Yan M."/>
            <person name="Wang P."/>
            <person name="Xu J."/>
            <person name="Bruns T."/>
            <person name="Baldrian P."/>
            <person name="Vilgalys R."/>
            <person name="Henrissat B."/>
            <person name="Grigoriev I.V."/>
            <person name="Hibbett D."/>
            <person name="Nagy L.G."/>
            <person name="Martin F.M."/>
        </authorList>
    </citation>
    <scope>NUCLEOTIDE SEQUENCE</scope>
    <source>
        <strain evidence="2">BED1</strain>
    </source>
</reference>
<proteinExistence type="predicted"/>
<dbReference type="PROSITE" id="PS50011">
    <property type="entry name" value="PROTEIN_KINASE_DOM"/>
    <property type="match status" value="1"/>
</dbReference>
<sequence length="58" mass="6596">MFEGHYVAWKHGIQHRDITPSNLMYKMDGDDMVGVLIDFNFTQRCAIGDEEGGAGRQH</sequence>
<feature type="domain" description="Protein kinase" evidence="1">
    <location>
        <begin position="1"/>
        <end position="58"/>
    </location>
</feature>
<dbReference type="SUPFAM" id="SSF56112">
    <property type="entry name" value="Protein kinase-like (PK-like)"/>
    <property type="match status" value="1"/>
</dbReference>
<dbReference type="InterPro" id="IPR011009">
    <property type="entry name" value="Kinase-like_dom_sf"/>
</dbReference>
<evidence type="ECO:0000259" key="1">
    <source>
        <dbReference type="PROSITE" id="PS50011"/>
    </source>
</evidence>
<name>A0AAD4GEZ9_BOLED</name>
<dbReference type="GO" id="GO:0004672">
    <property type="term" value="F:protein kinase activity"/>
    <property type="evidence" value="ECO:0007669"/>
    <property type="project" value="InterPro"/>
</dbReference>
<dbReference type="GO" id="GO:0005524">
    <property type="term" value="F:ATP binding"/>
    <property type="evidence" value="ECO:0007669"/>
    <property type="project" value="InterPro"/>
</dbReference>
<dbReference type="InterPro" id="IPR000719">
    <property type="entry name" value="Prot_kinase_dom"/>
</dbReference>
<keyword evidence="3" id="KW-1185">Reference proteome</keyword>
<reference evidence="2" key="2">
    <citation type="journal article" date="2020" name="Nat. Commun.">
        <title>Large-scale genome sequencing of mycorrhizal fungi provides insights into the early evolution of symbiotic traits.</title>
        <authorList>
            <person name="Miyauchi S."/>
            <person name="Kiss E."/>
            <person name="Kuo A."/>
            <person name="Drula E."/>
            <person name="Kohler A."/>
            <person name="Sanchez-Garcia M."/>
            <person name="Morin E."/>
            <person name="Andreopoulos B."/>
            <person name="Barry K.W."/>
            <person name="Bonito G."/>
            <person name="Buee M."/>
            <person name="Carver A."/>
            <person name="Chen C."/>
            <person name="Cichocki N."/>
            <person name="Clum A."/>
            <person name="Culley D."/>
            <person name="Crous P.W."/>
            <person name="Fauchery L."/>
            <person name="Girlanda M."/>
            <person name="Hayes R.D."/>
            <person name="Keri Z."/>
            <person name="LaButti K."/>
            <person name="Lipzen A."/>
            <person name="Lombard V."/>
            <person name="Magnuson J."/>
            <person name="Maillard F."/>
            <person name="Murat C."/>
            <person name="Nolan M."/>
            <person name="Ohm R.A."/>
            <person name="Pangilinan J."/>
            <person name="Pereira M.F."/>
            <person name="Perotto S."/>
            <person name="Peter M."/>
            <person name="Pfister S."/>
            <person name="Riley R."/>
            <person name="Sitrit Y."/>
            <person name="Stielow J.B."/>
            <person name="Szollosi G."/>
            <person name="Zifcakova L."/>
            <person name="Stursova M."/>
            <person name="Spatafora J.W."/>
            <person name="Tedersoo L."/>
            <person name="Vaario L.M."/>
            <person name="Yamada A."/>
            <person name="Yan M."/>
            <person name="Wang P."/>
            <person name="Xu J."/>
            <person name="Bruns T."/>
            <person name="Baldrian P."/>
            <person name="Vilgalys R."/>
            <person name="Dunand C."/>
            <person name="Henrissat B."/>
            <person name="Grigoriev I.V."/>
            <person name="Hibbett D."/>
            <person name="Nagy L.G."/>
            <person name="Martin F.M."/>
        </authorList>
    </citation>
    <scope>NUCLEOTIDE SEQUENCE</scope>
    <source>
        <strain evidence="2">BED1</strain>
    </source>
</reference>
<dbReference type="Proteomes" id="UP001194468">
    <property type="component" value="Unassembled WGS sequence"/>
</dbReference>
<gene>
    <name evidence="2" type="ORF">L210DRAFT_857453</name>
</gene>
<evidence type="ECO:0000313" key="2">
    <source>
        <dbReference type="EMBL" id="KAF8440031.1"/>
    </source>
</evidence>
<organism evidence="2 3">
    <name type="scientific">Boletus edulis BED1</name>
    <dbReference type="NCBI Taxonomy" id="1328754"/>
    <lineage>
        <taxon>Eukaryota</taxon>
        <taxon>Fungi</taxon>
        <taxon>Dikarya</taxon>
        <taxon>Basidiomycota</taxon>
        <taxon>Agaricomycotina</taxon>
        <taxon>Agaricomycetes</taxon>
        <taxon>Agaricomycetidae</taxon>
        <taxon>Boletales</taxon>
        <taxon>Boletineae</taxon>
        <taxon>Boletaceae</taxon>
        <taxon>Boletoideae</taxon>
        <taxon>Boletus</taxon>
    </lineage>
</organism>
<dbReference type="EMBL" id="WHUW01000013">
    <property type="protein sequence ID" value="KAF8440031.1"/>
    <property type="molecule type" value="Genomic_DNA"/>
</dbReference>
<comment type="caution">
    <text evidence="2">The sequence shown here is derived from an EMBL/GenBank/DDBJ whole genome shotgun (WGS) entry which is preliminary data.</text>
</comment>
<accession>A0AAD4GEZ9</accession>
<dbReference type="AlphaFoldDB" id="A0AAD4GEZ9"/>
<evidence type="ECO:0000313" key="3">
    <source>
        <dbReference type="Proteomes" id="UP001194468"/>
    </source>
</evidence>